<dbReference type="AlphaFoldDB" id="A0AAU9EHF8"/>
<reference evidence="2" key="1">
    <citation type="journal article" date="2023" name="Arch. Microbiol.">
        <title>Desulfoferula mesophilus gen. nov. sp. nov., a mesophilic sulfate-reducing bacterium isolated from a brackish lake sediment.</title>
        <authorList>
            <person name="Watanabe T."/>
            <person name="Yabe T."/>
            <person name="Tsuji J.M."/>
            <person name="Fukui M."/>
        </authorList>
    </citation>
    <scope>NUCLEOTIDE SEQUENCE [LARGE SCALE GENOMIC DNA]</scope>
    <source>
        <strain evidence="2">12FAK</strain>
    </source>
</reference>
<dbReference type="Gene3D" id="3.40.50.450">
    <property type="match status" value="1"/>
</dbReference>
<organism evidence="1 2">
    <name type="scientific">Desulfoferula mesophila</name>
    <dbReference type="NCBI Taxonomy" id="3058419"/>
    <lineage>
        <taxon>Bacteria</taxon>
        <taxon>Pseudomonadati</taxon>
        <taxon>Thermodesulfobacteriota</taxon>
        <taxon>Desulfarculia</taxon>
        <taxon>Desulfarculales</taxon>
        <taxon>Desulfarculaceae</taxon>
        <taxon>Desulfoferula</taxon>
    </lineage>
</organism>
<accession>A0AAU9EHF8</accession>
<gene>
    <name evidence="1" type="ORF">FAK_36270</name>
</gene>
<evidence type="ECO:0000313" key="1">
    <source>
        <dbReference type="EMBL" id="BEQ16561.1"/>
    </source>
</evidence>
<dbReference type="EMBL" id="AP028679">
    <property type="protein sequence ID" value="BEQ16561.1"/>
    <property type="molecule type" value="Genomic_DNA"/>
</dbReference>
<dbReference type="KEGG" id="dmp:FAK_36270"/>
<protein>
    <submittedName>
        <fullName evidence="1">Uncharacterized protein</fullName>
    </submittedName>
</protein>
<name>A0AAU9EHF8_9BACT</name>
<evidence type="ECO:0000313" key="2">
    <source>
        <dbReference type="Proteomes" id="UP001366166"/>
    </source>
</evidence>
<dbReference type="Proteomes" id="UP001366166">
    <property type="component" value="Chromosome"/>
</dbReference>
<sequence length="336" mass="38821">MPNPPCPVCYEPMDDNWRNNGDWYHVSCPRCGIFNISHTASRMIHPDTEEFKERGSKERAMLSSWLRENEPPEMIHSTFFNDPNNPLGKLFKNAKMPTFEEKEERLLVALSENIEFVGQRFDWDTKKKELEARAWAVNQRELEHIFESLAEKGFIKGGVLPAGTMDDSDAFIHTDVKLTSKGTVKVEQLKEGGQGSQQAFVAMWFSPKTEEAWLHGFEPAILAAQYSPMKIDLAEFNERIDERILFEIKRSRFLVADLTGHRGGVYYEAGFAQGRNIPVIWTCREDHFKYLHFDVRQYKCIKWSQGNLPQLKDDLTKRIEATIGLGKYLLPKELIS</sequence>
<keyword evidence="2" id="KW-1185">Reference proteome</keyword>
<proteinExistence type="predicted"/>